<protein>
    <submittedName>
        <fullName evidence="1">Uncharacterized protein</fullName>
    </submittedName>
</protein>
<name>A0A2D0JNG7_9GAMM</name>
<proteinExistence type="predicted"/>
<dbReference type="Proteomes" id="UP000221980">
    <property type="component" value="Unassembled WGS sequence"/>
</dbReference>
<evidence type="ECO:0000313" key="1">
    <source>
        <dbReference type="EMBL" id="PHM47853.1"/>
    </source>
</evidence>
<comment type="caution">
    <text evidence="1">The sequence shown here is derived from an EMBL/GenBank/DDBJ whole genome shotgun (WGS) entry which is preliminary data.</text>
</comment>
<dbReference type="EMBL" id="NITZ01000015">
    <property type="protein sequence ID" value="PHM47853.1"/>
    <property type="molecule type" value="Genomic_DNA"/>
</dbReference>
<dbReference type="AlphaFoldDB" id="A0A2D0JNG7"/>
<sequence length="58" mass="6788">MSQFYDNFMKTIISQSSSCNLARREYISHLSYFILDAKPLDNSTKGTELRRTSFTYPL</sequence>
<accession>A0A2D0JNG7</accession>
<organism evidence="1 2">
    <name type="scientific">Xenorhabdus miraniensis</name>
    <dbReference type="NCBI Taxonomy" id="351674"/>
    <lineage>
        <taxon>Bacteria</taxon>
        <taxon>Pseudomonadati</taxon>
        <taxon>Pseudomonadota</taxon>
        <taxon>Gammaproteobacteria</taxon>
        <taxon>Enterobacterales</taxon>
        <taxon>Morganellaceae</taxon>
        <taxon>Xenorhabdus</taxon>
    </lineage>
</organism>
<gene>
    <name evidence="1" type="ORF">Xmir_02936</name>
</gene>
<keyword evidence="2" id="KW-1185">Reference proteome</keyword>
<evidence type="ECO:0000313" key="2">
    <source>
        <dbReference type="Proteomes" id="UP000221980"/>
    </source>
</evidence>
<reference evidence="1 2" key="1">
    <citation type="journal article" date="2017" name="Nat. Microbiol.">
        <title>Natural product diversity associated with the nematode symbionts Photorhabdus and Xenorhabdus.</title>
        <authorList>
            <person name="Tobias N.J."/>
            <person name="Wolff H."/>
            <person name="Djahanschiri B."/>
            <person name="Grundmann F."/>
            <person name="Kronenwerth M."/>
            <person name="Shi Y.M."/>
            <person name="Simonyi S."/>
            <person name="Grun P."/>
            <person name="Shapiro-Ilan D."/>
            <person name="Pidot S.J."/>
            <person name="Stinear T.P."/>
            <person name="Ebersberger I."/>
            <person name="Bode H.B."/>
        </authorList>
    </citation>
    <scope>NUCLEOTIDE SEQUENCE [LARGE SCALE GENOMIC DNA]</scope>
    <source>
        <strain evidence="1 2">DSM 17902</strain>
    </source>
</reference>